<keyword evidence="2" id="KW-1185">Reference proteome</keyword>
<accession>A0ACC2B0S0</accession>
<gene>
    <name evidence="1" type="ORF">O6H91_18G048000</name>
</gene>
<protein>
    <submittedName>
        <fullName evidence="1">Uncharacterized protein</fullName>
    </submittedName>
</protein>
<dbReference type="Proteomes" id="UP001162992">
    <property type="component" value="Chromosome 18"/>
</dbReference>
<proteinExistence type="predicted"/>
<evidence type="ECO:0000313" key="1">
    <source>
        <dbReference type="EMBL" id="KAJ7523351.1"/>
    </source>
</evidence>
<organism evidence="1 2">
    <name type="scientific">Diphasiastrum complanatum</name>
    <name type="common">Issler's clubmoss</name>
    <name type="synonym">Lycopodium complanatum</name>
    <dbReference type="NCBI Taxonomy" id="34168"/>
    <lineage>
        <taxon>Eukaryota</taxon>
        <taxon>Viridiplantae</taxon>
        <taxon>Streptophyta</taxon>
        <taxon>Embryophyta</taxon>
        <taxon>Tracheophyta</taxon>
        <taxon>Lycopodiopsida</taxon>
        <taxon>Lycopodiales</taxon>
        <taxon>Lycopodiaceae</taxon>
        <taxon>Lycopodioideae</taxon>
        <taxon>Diphasiastrum</taxon>
    </lineage>
</organism>
<evidence type="ECO:0000313" key="2">
    <source>
        <dbReference type="Proteomes" id="UP001162992"/>
    </source>
</evidence>
<sequence length="309" mass="35270">MERVAALVAFHQRPLPPTSSPHASSSLHPRIVALRSAYSHFCPLFPLLQRPDRMDTMVKVAVPILATTAAAVFLGLFTVGISYRLTVQPTWLRRWLQKRTPNVLYFKQTEELLVSLTIDDGPHKDITPEILDILKQNDCRATWFIIGNNMDLYPGLVEQIHNEGHEVGNHTMFDVASWRLPLDAFEEQLIEVDRRLSPFYRKDANGNLIKWFRPGHGFYTKELLAIAEAHGYRTALASLFPLDTLFTNQGKQIGEYLLRRMHPGAVILLHDREPQKLQTAEVLRILLPQLRKRGYRVVPLSDLVGLTLS</sequence>
<reference evidence="2" key="1">
    <citation type="journal article" date="2024" name="Proc. Natl. Acad. Sci. U.S.A.">
        <title>Extraordinary preservation of gene collinearity over three hundred million years revealed in homosporous lycophytes.</title>
        <authorList>
            <person name="Li C."/>
            <person name="Wickell D."/>
            <person name="Kuo L.Y."/>
            <person name="Chen X."/>
            <person name="Nie B."/>
            <person name="Liao X."/>
            <person name="Peng D."/>
            <person name="Ji J."/>
            <person name="Jenkins J."/>
            <person name="Williams M."/>
            <person name="Shu S."/>
            <person name="Plott C."/>
            <person name="Barry K."/>
            <person name="Rajasekar S."/>
            <person name="Grimwood J."/>
            <person name="Han X."/>
            <person name="Sun S."/>
            <person name="Hou Z."/>
            <person name="He W."/>
            <person name="Dai G."/>
            <person name="Sun C."/>
            <person name="Schmutz J."/>
            <person name="Leebens-Mack J.H."/>
            <person name="Li F.W."/>
            <person name="Wang L."/>
        </authorList>
    </citation>
    <scope>NUCLEOTIDE SEQUENCE [LARGE SCALE GENOMIC DNA]</scope>
    <source>
        <strain evidence="2">cv. PW_Plant_1</strain>
    </source>
</reference>
<name>A0ACC2B0S0_DIPCM</name>
<comment type="caution">
    <text evidence="1">The sequence shown here is derived from an EMBL/GenBank/DDBJ whole genome shotgun (WGS) entry which is preliminary data.</text>
</comment>
<dbReference type="EMBL" id="CM055109">
    <property type="protein sequence ID" value="KAJ7523351.1"/>
    <property type="molecule type" value="Genomic_DNA"/>
</dbReference>